<dbReference type="Proteomes" id="UP000796761">
    <property type="component" value="Unassembled WGS sequence"/>
</dbReference>
<feature type="compositionally biased region" description="Basic and acidic residues" evidence="2">
    <location>
        <begin position="95"/>
        <end position="110"/>
    </location>
</feature>
<dbReference type="AlphaFoldDB" id="A0A8K1GHD1"/>
<dbReference type="EMBL" id="SWJQ01000203">
    <property type="protein sequence ID" value="TRZ18914.1"/>
    <property type="molecule type" value="Genomic_DNA"/>
</dbReference>
<organism evidence="3 4">
    <name type="scientific">Zosterops borbonicus</name>
    <dbReference type="NCBI Taxonomy" id="364589"/>
    <lineage>
        <taxon>Eukaryota</taxon>
        <taxon>Metazoa</taxon>
        <taxon>Chordata</taxon>
        <taxon>Craniata</taxon>
        <taxon>Vertebrata</taxon>
        <taxon>Euteleostomi</taxon>
        <taxon>Archelosauria</taxon>
        <taxon>Archosauria</taxon>
        <taxon>Dinosauria</taxon>
        <taxon>Saurischia</taxon>
        <taxon>Theropoda</taxon>
        <taxon>Coelurosauria</taxon>
        <taxon>Aves</taxon>
        <taxon>Neognathae</taxon>
        <taxon>Neoaves</taxon>
        <taxon>Telluraves</taxon>
        <taxon>Australaves</taxon>
        <taxon>Passeriformes</taxon>
        <taxon>Sylvioidea</taxon>
        <taxon>Zosteropidae</taxon>
        <taxon>Zosterops</taxon>
    </lineage>
</organism>
<keyword evidence="1" id="KW-0175">Coiled coil</keyword>
<accession>A0A8K1GHD1</accession>
<evidence type="ECO:0000313" key="4">
    <source>
        <dbReference type="Proteomes" id="UP000796761"/>
    </source>
</evidence>
<comment type="caution">
    <text evidence="3">The sequence shown here is derived from an EMBL/GenBank/DDBJ whole genome shotgun (WGS) entry which is preliminary data.</text>
</comment>
<proteinExistence type="predicted"/>
<feature type="compositionally biased region" description="Low complexity" evidence="2">
    <location>
        <begin position="29"/>
        <end position="47"/>
    </location>
</feature>
<reference evidence="3" key="1">
    <citation type="submission" date="2019-04" db="EMBL/GenBank/DDBJ databases">
        <title>Genome assembly of Zosterops borbonicus 15179.</title>
        <authorList>
            <person name="Leroy T."/>
            <person name="Anselmetti Y."/>
            <person name="Tilak M.-K."/>
            <person name="Nabholz B."/>
        </authorList>
    </citation>
    <scope>NUCLEOTIDE SEQUENCE</scope>
    <source>
        <strain evidence="3">HGM_15179</strain>
        <tissue evidence="3">Muscle</tissue>
    </source>
</reference>
<protein>
    <submittedName>
        <fullName evidence="3">Uncharacterized protein</fullName>
    </submittedName>
</protein>
<feature type="compositionally biased region" description="Basic and acidic residues" evidence="2">
    <location>
        <begin position="16"/>
        <end position="25"/>
    </location>
</feature>
<evidence type="ECO:0000313" key="3">
    <source>
        <dbReference type="EMBL" id="TRZ18914.1"/>
    </source>
</evidence>
<sequence>MPAAEPSPARSLPPEAKGEAKDNKPPRVASAGPERPGAAPAGGLLASQDSSAQGGDAEQQLSMDRECRAREFRWKQSAALGRRSHSSLETALEMSAERGEESQPPRALLKEDVPLAVPKVCRLQRPARRGLERLLQEFSRQGHTLSRVCREKAALAQEKAALEAQLAAAEQDLRGLSKQLVEAR</sequence>
<dbReference type="OrthoDB" id="10565571at2759"/>
<keyword evidence="4" id="KW-1185">Reference proteome</keyword>
<evidence type="ECO:0000256" key="1">
    <source>
        <dbReference type="SAM" id="Coils"/>
    </source>
</evidence>
<feature type="region of interest" description="Disordered" evidence="2">
    <location>
        <begin position="1"/>
        <end position="110"/>
    </location>
</feature>
<name>A0A8K1GHD1_9PASS</name>
<gene>
    <name evidence="3" type="ORF">HGM15179_008208</name>
</gene>
<feature type="compositionally biased region" description="Basic and acidic residues" evidence="2">
    <location>
        <begin position="63"/>
        <end position="74"/>
    </location>
</feature>
<evidence type="ECO:0000256" key="2">
    <source>
        <dbReference type="SAM" id="MobiDB-lite"/>
    </source>
</evidence>
<feature type="coiled-coil region" evidence="1">
    <location>
        <begin position="145"/>
        <end position="179"/>
    </location>
</feature>